<dbReference type="PANTHER" id="PTHR45011">
    <property type="entry name" value="DAP3-BINDING CELL DEATH ENHANCER 1"/>
    <property type="match status" value="1"/>
</dbReference>
<evidence type="ECO:0000313" key="1">
    <source>
        <dbReference type="EMBL" id="EGB09636.1"/>
    </source>
</evidence>
<dbReference type="RefSeq" id="XP_009035687.1">
    <property type="nucleotide sequence ID" value="XM_009037439.1"/>
</dbReference>
<dbReference type="KEGG" id="aaf:AURANDRAFT_24370"/>
<dbReference type="eggNOG" id="KOG1550">
    <property type="taxonomic scope" value="Eukaryota"/>
</dbReference>
<dbReference type="InParanoid" id="F0Y6B6"/>
<dbReference type="OrthoDB" id="77593at2759"/>
<dbReference type="OMA" id="AKEAHYS"/>
<dbReference type="InterPro" id="IPR011990">
    <property type="entry name" value="TPR-like_helical_dom_sf"/>
</dbReference>
<dbReference type="Pfam" id="PF08238">
    <property type="entry name" value="Sel1"/>
    <property type="match status" value="4"/>
</dbReference>
<dbReference type="Proteomes" id="UP000002729">
    <property type="component" value="Unassembled WGS sequence"/>
</dbReference>
<dbReference type="PANTHER" id="PTHR45011:SF1">
    <property type="entry name" value="DAP3-BINDING CELL DEATH ENHANCER 1"/>
    <property type="match status" value="1"/>
</dbReference>
<dbReference type="AlphaFoldDB" id="F0Y6B6"/>
<organism evidence="2">
    <name type="scientific">Aureococcus anophagefferens</name>
    <name type="common">Harmful bloom alga</name>
    <dbReference type="NCBI Taxonomy" id="44056"/>
    <lineage>
        <taxon>Eukaryota</taxon>
        <taxon>Sar</taxon>
        <taxon>Stramenopiles</taxon>
        <taxon>Ochrophyta</taxon>
        <taxon>Pelagophyceae</taxon>
        <taxon>Pelagomonadales</taxon>
        <taxon>Pelagomonadaceae</taxon>
        <taxon>Aureococcus</taxon>
    </lineage>
</organism>
<protein>
    <recommendedName>
        <fullName evidence="3">Sel1 repeat family protein</fullName>
    </recommendedName>
</protein>
<dbReference type="InterPro" id="IPR052748">
    <property type="entry name" value="ISR_Activator"/>
</dbReference>
<keyword evidence="2" id="KW-1185">Reference proteome</keyword>
<proteinExistence type="predicted"/>
<dbReference type="SMART" id="SM00671">
    <property type="entry name" value="SEL1"/>
    <property type="match status" value="4"/>
</dbReference>
<sequence length="147" mass="16071">LGDCYRDGDLGFVKSAKKAAKIYKRAVELGNVDAMVNLGFLLETGDGVKLDVRKANQLYKMAAELGDATAQYNLGNNNARAGNFDAAFSYFKSSASQGYFNAFYGLGKCLENGYGVDRDLDEAKRWYARVAAKGDEEAIAALERLNR</sequence>
<dbReference type="InterPro" id="IPR006597">
    <property type="entry name" value="Sel1-like"/>
</dbReference>
<accession>F0Y6B6</accession>
<dbReference type="Gene3D" id="1.25.40.10">
    <property type="entry name" value="Tetratricopeptide repeat domain"/>
    <property type="match status" value="1"/>
</dbReference>
<evidence type="ECO:0000313" key="2">
    <source>
        <dbReference type="Proteomes" id="UP000002729"/>
    </source>
</evidence>
<name>F0Y6B6_AURAN</name>
<feature type="non-terminal residue" evidence="1">
    <location>
        <position position="1"/>
    </location>
</feature>
<dbReference type="SUPFAM" id="SSF81901">
    <property type="entry name" value="HCP-like"/>
    <property type="match status" value="1"/>
</dbReference>
<reference evidence="1 2" key="1">
    <citation type="journal article" date="2011" name="Proc. Natl. Acad. Sci. U.S.A.">
        <title>Niche of harmful alga Aureococcus anophagefferens revealed through ecogenomics.</title>
        <authorList>
            <person name="Gobler C.J."/>
            <person name="Berry D.L."/>
            <person name="Dyhrman S.T."/>
            <person name="Wilhelm S.W."/>
            <person name="Salamov A."/>
            <person name="Lobanov A.V."/>
            <person name="Zhang Y."/>
            <person name="Collier J.L."/>
            <person name="Wurch L.L."/>
            <person name="Kustka A.B."/>
            <person name="Dill B.D."/>
            <person name="Shah M."/>
            <person name="VerBerkmoes N.C."/>
            <person name="Kuo A."/>
            <person name="Terry A."/>
            <person name="Pangilinan J."/>
            <person name="Lindquist E.A."/>
            <person name="Lucas S."/>
            <person name="Paulsen I.T."/>
            <person name="Hattenrath-Lehmann T.K."/>
            <person name="Talmage S.C."/>
            <person name="Walker E.A."/>
            <person name="Koch F."/>
            <person name="Burson A.M."/>
            <person name="Marcoval M.A."/>
            <person name="Tang Y.Z."/>
            <person name="Lecleir G.R."/>
            <person name="Coyne K.J."/>
            <person name="Berg G.M."/>
            <person name="Bertrand E.M."/>
            <person name="Saito M.A."/>
            <person name="Gladyshev V.N."/>
            <person name="Grigoriev I.V."/>
        </authorList>
    </citation>
    <scope>NUCLEOTIDE SEQUENCE [LARGE SCALE GENOMIC DNA]</scope>
    <source>
        <strain evidence="2">CCMP 1984</strain>
    </source>
</reference>
<dbReference type="GeneID" id="20219900"/>
<gene>
    <name evidence="1" type="ORF">AURANDRAFT_24370</name>
</gene>
<dbReference type="EMBL" id="GL833125">
    <property type="protein sequence ID" value="EGB09636.1"/>
    <property type="molecule type" value="Genomic_DNA"/>
</dbReference>
<evidence type="ECO:0008006" key="3">
    <source>
        <dbReference type="Google" id="ProtNLM"/>
    </source>
</evidence>